<gene>
    <name evidence="2" type="ORF">MUG84_26390</name>
</gene>
<dbReference type="EMBL" id="JALIRP010000021">
    <property type="protein sequence ID" value="MCJ8015201.1"/>
    <property type="molecule type" value="Genomic_DNA"/>
</dbReference>
<dbReference type="InterPro" id="IPR006199">
    <property type="entry name" value="LexA_DNA-bd_dom"/>
</dbReference>
<evidence type="ECO:0000313" key="3">
    <source>
        <dbReference type="Proteomes" id="UP001139347"/>
    </source>
</evidence>
<dbReference type="RefSeq" id="WP_244731151.1">
    <property type="nucleotide sequence ID" value="NZ_JALIRP010000021.1"/>
</dbReference>
<comment type="caution">
    <text evidence="2">The sequence shown here is derived from an EMBL/GenBank/DDBJ whole genome shotgun (WGS) entry which is preliminary data.</text>
</comment>
<dbReference type="Gene3D" id="1.10.10.10">
    <property type="entry name" value="Winged helix-like DNA-binding domain superfamily/Winged helix DNA-binding domain"/>
    <property type="match status" value="1"/>
</dbReference>
<dbReference type="GO" id="GO:0006508">
    <property type="term" value="P:proteolysis"/>
    <property type="evidence" value="ECO:0007669"/>
    <property type="project" value="InterPro"/>
</dbReference>
<dbReference type="InterPro" id="IPR036390">
    <property type="entry name" value="WH_DNA-bd_sf"/>
</dbReference>
<dbReference type="SUPFAM" id="SSF46785">
    <property type="entry name" value="Winged helix' DNA-binding domain"/>
    <property type="match status" value="1"/>
</dbReference>
<feature type="domain" description="LexA repressor DNA-binding" evidence="1">
    <location>
        <begin position="1"/>
        <end position="65"/>
    </location>
</feature>
<name>A0A9X1WV94_9BACL</name>
<dbReference type="AlphaFoldDB" id="A0A9X1WV94"/>
<dbReference type="GO" id="GO:0004252">
    <property type="term" value="F:serine-type endopeptidase activity"/>
    <property type="evidence" value="ECO:0007669"/>
    <property type="project" value="InterPro"/>
</dbReference>
<organism evidence="2 3">
    <name type="scientific">Paenibacillus mangrovi</name>
    <dbReference type="NCBI Taxonomy" id="2931978"/>
    <lineage>
        <taxon>Bacteria</taxon>
        <taxon>Bacillati</taxon>
        <taxon>Bacillota</taxon>
        <taxon>Bacilli</taxon>
        <taxon>Bacillales</taxon>
        <taxon>Paenibacillaceae</taxon>
        <taxon>Paenibacillus</taxon>
    </lineage>
</organism>
<accession>A0A9X1WV94</accession>
<keyword evidence="3" id="KW-1185">Reference proteome</keyword>
<protein>
    <submittedName>
        <fullName evidence="2">LexA repressor</fullName>
    </submittedName>
</protein>
<evidence type="ECO:0000313" key="2">
    <source>
        <dbReference type="EMBL" id="MCJ8015201.1"/>
    </source>
</evidence>
<evidence type="ECO:0000259" key="1">
    <source>
        <dbReference type="Pfam" id="PF01726"/>
    </source>
</evidence>
<dbReference type="Pfam" id="PF01726">
    <property type="entry name" value="LexA_DNA_bind"/>
    <property type="match status" value="1"/>
</dbReference>
<proteinExistence type="predicted"/>
<dbReference type="Proteomes" id="UP001139347">
    <property type="component" value="Unassembled WGS sequence"/>
</dbReference>
<reference evidence="2" key="1">
    <citation type="submission" date="2022-04" db="EMBL/GenBank/DDBJ databases">
        <title>Paenibacillus mangrovi sp. nov., a novel endophytic bacterium isolated from bark of Kandelia candel.</title>
        <authorList>
            <person name="Tuo L."/>
        </authorList>
    </citation>
    <scope>NUCLEOTIDE SEQUENCE</scope>
    <source>
        <strain evidence="2">KQZ6P-2</strain>
    </source>
</reference>
<dbReference type="InterPro" id="IPR036388">
    <property type="entry name" value="WH-like_DNA-bd_sf"/>
</dbReference>
<sequence>METLTKRQGEVLVAIDGFIKSHQYPPTVKELSILMGFASTSTTHSLLIQLEKKGYIHREESKPRAMKVLCQT</sequence>